<reference evidence="1" key="1">
    <citation type="submission" date="2019-03" db="EMBL/GenBank/DDBJ databases">
        <title>Candidatus Syntrophosphaera thermopropionivorans: a novel player in syntrophic propionate oxidation during anaerobic digestion.</title>
        <authorList>
            <person name="Dyksma S."/>
        </authorList>
    </citation>
    <scope>NUCLEOTIDE SEQUENCE</scope>
    <source>
        <strain evidence="1">W5</strain>
    </source>
</reference>
<comment type="caution">
    <text evidence="1">The sequence shown here is derived from an EMBL/GenBank/DDBJ whole genome shotgun (WGS) entry which is preliminary data.</text>
</comment>
<name>A0AC61QL93_9BACT</name>
<dbReference type="EMBL" id="SMOG01000001">
    <property type="protein sequence ID" value="TDF74751.1"/>
    <property type="molecule type" value="Genomic_DNA"/>
</dbReference>
<accession>A0AC61QL93</accession>
<organism evidence="1 2">
    <name type="scientific">Candidatus Syntrophosphaera thermopropionivorans</name>
    <dbReference type="NCBI Taxonomy" id="2593015"/>
    <lineage>
        <taxon>Bacteria</taxon>
        <taxon>Pseudomonadati</taxon>
        <taxon>Candidatus Cloacimonadota</taxon>
        <taxon>Candidatus Cloacimonadia</taxon>
        <taxon>Candidatus Cloacimonadales</taxon>
        <taxon>Candidatus Cloacimonadaceae</taxon>
        <taxon>Candidatus Syntrophosphaera</taxon>
    </lineage>
</organism>
<evidence type="ECO:0000313" key="1">
    <source>
        <dbReference type="EMBL" id="TDF74751.1"/>
    </source>
</evidence>
<keyword evidence="2" id="KW-1185">Reference proteome</keyword>
<gene>
    <name evidence="1" type="ORF">E0946_01320</name>
</gene>
<evidence type="ECO:0000313" key="2">
    <source>
        <dbReference type="Proteomes" id="UP000294588"/>
    </source>
</evidence>
<protein>
    <submittedName>
        <fullName evidence="1">2Fe-2S iron-sulfur cluster binding domain-containing protein</fullName>
    </submittedName>
</protein>
<proteinExistence type="predicted"/>
<dbReference type="Proteomes" id="UP000294588">
    <property type="component" value="Unassembled WGS sequence"/>
</dbReference>
<sequence>MAKTVNIWLDGKHLEVPDTMTIIEVADQNEVYIPRLCYHPDLPPTANCGVCVVEIVGNPTPKRACCTPVSEGMKLITNSKKLRAYRKTLVEMILSNHDVSCPTCVANNKCELQTLANNLGVDSDALPNILEKKPVDESSLSIVRDINKCIACGRCINVCNETQTVYALTFADRGINTHIDTAFSLGMANSPCVNCGQCTVYCPTGALHERSELDAVWEAILDPDKHVIVQEAPSIRVSLGEEFGMPLGSVTPKKMYAALRRIGFDSVMDTNFTADLTIMEEGTECVTKLKAGEKRPLITSCSPGWIKFMETYYPDLADCVSTAKSPMSMFGVLAKTYYAQENNIDPAKIVSVAIMPCTAKKFEARRPELRDSGYQDTDYVLTTREFIRMIKEAGIDFANLPEEEPDKGMSFYSGAGTIFGATGGVMEAAIRSAYYLVTGKDLENVEIQGVRGLEGVKEASVEIPGFGNVNVAVAHGLSNARKVLDRVREGLATKGESPWHFIEIMACPGGCVGGGGQPYGNDIASRARRGLALYEEDRSLPVRQSHRNPEVLKVYEKFLGQPNSPLALKLLHTYYFKRSVTNGQVVGQVTHKHQ</sequence>